<dbReference type="Pfam" id="PF00069">
    <property type="entry name" value="Pkinase"/>
    <property type="match status" value="2"/>
</dbReference>
<keyword evidence="4 5" id="KW-0067">ATP-binding</keyword>
<feature type="binding site" evidence="5">
    <location>
        <position position="171"/>
    </location>
    <ligand>
        <name>ATP</name>
        <dbReference type="ChEBI" id="CHEBI:30616"/>
    </ligand>
</feature>
<dbReference type="Proteomes" id="UP000591131">
    <property type="component" value="Unassembled WGS sequence"/>
</dbReference>
<dbReference type="EMBL" id="JAAPAO010000076">
    <property type="protein sequence ID" value="KAF4673750.1"/>
    <property type="molecule type" value="Genomic_DNA"/>
</dbReference>
<keyword evidence="3" id="KW-0418">Kinase</keyword>
<dbReference type="Gene3D" id="1.10.510.10">
    <property type="entry name" value="Transferase(Phosphotransferase) domain 1"/>
    <property type="match status" value="2"/>
</dbReference>
<dbReference type="GO" id="GO:0005524">
    <property type="term" value="F:ATP binding"/>
    <property type="evidence" value="ECO:0007669"/>
    <property type="project" value="UniProtKB-UniRule"/>
</dbReference>
<evidence type="ECO:0000259" key="6">
    <source>
        <dbReference type="PROSITE" id="PS50011"/>
    </source>
</evidence>
<reference evidence="7 8" key="1">
    <citation type="submission" date="2020-04" db="EMBL/GenBank/DDBJ databases">
        <title>Perkinsus chesapeaki whole genome sequence.</title>
        <authorList>
            <person name="Bogema D.R."/>
        </authorList>
    </citation>
    <scope>NUCLEOTIDE SEQUENCE [LARGE SCALE GENOMIC DNA]</scope>
    <source>
        <strain evidence="7">ATCC PRA-425</strain>
    </source>
</reference>
<dbReference type="GO" id="GO:0004672">
    <property type="term" value="F:protein kinase activity"/>
    <property type="evidence" value="ECO:0007669"/>
    <property type="project" value="InterPro"/>
</dbReference>
<dbReference type="InterPro" id="IPR011009">
    <property type="entry name" value="Kinase-like_dom_sf"/>
</dbReference>
<keyword evidence="1" id="KW-0808">Transferase</keyword>
<keyword evidence="2 5" id="KW-0547">Nucleotide-binding</keyword>
<dbReference type="SUPFAM" id="SSF56112">
    <property type="entry name" value="Protein kinase-like (PK-like)"/>
    <property type="match status" value="1"/>
</dbReference>
<proteinExistence type="predicted"/>
<comment type="caution">
    <text evidence="7">The sequence shown here is derived from an EMBL/GenBank/DDBJ whole genome shotgun (WGS) entry which is preliminary data.</text>
</comment>
<protein>
    <recommendedName>
        <fullName evidence="6">Protein kinase domain-containing protein</fullName>
    </recommendedName>
</protein>
<feature type="domain" description="Protein kinase" evidence="6">
    <location>
        <begin position="142"/>
        <end position="526"/>
    </location>
</feature>
<organism evidence="7 8">
    <name type="scientific">Perkinsus chesapeaki</name>
    <name type="common">Clam parasite</name>
    <name type="synonym">Perkinsus andrewsi</name>
    <dbReference type="NCBI Taxonomy" id="330153"/>
    <lineage>
        <taxon>Eukaryota</taxon>
        <taxon>Sar</taxon>
        <taxon>Alveolata</taxon>
        <taxon>Perkinsozoa</taxon>
        <taxon>Perkinsea</taxon>
        <taxon>Perkinsida</taxon>
        <taxon>Perkinsidae</taxon>
        <taxon>Perkinsus</taxon>
    </lineage>
</organism>
<dbReference type="PANTHER" id="PTHR48016:SF56">
    <property type="entry name" value="MAPKK KINASE"/>
    <property type="match status" value="1"/>
</dbReference>
<dbReference type="InterPro" id="IPR000719">
    <property type="entry name" value="Prot_kinase_dom"/>
</dbReference>
<name>A0A7J6MR70_PERCH</name>
<dbReference type="InterPro" id="IPR050538">
    <property type="entry name" value="MAP_kinase_kinase_kinase"/>
</dbReference>
<dbReference type="PROSITE" id="PS50011">
    <property type="entry name" value="PROTEIN_KINASE_DOM"/>
    <property type="match status" value="1"/>
</dbReference>
<dbReference type="AlphaFoldDB" id="A0A7J6MR70"/>
<evidence type="ECO:0000313" key="7">
    <source>
        <dbReference type="EMBL" id="KAF4673750.1"/>
    </source>
</evidence>
<evidence type="ECO:0000256" key="3">
    <source>
        <dbReference type="ARBA" id="ARBA00022777"/>
    </source>
</evidence>
<dbReference type="PROSITE" id="PS00107">
    <property type="entry name" value="PROTEIN_KINASE_ATP"/>
    <property type="match status" value="1"/>
</dbReference>
<accession>A0A7J6MR70</accession>
<evidence type="ECO:0000256" key="2">
    <source>
        <dbReference type="ARBA" id="ARBA00022741"/>
    </source>
</evidence>
<gene>
    <name evidence="7" type="ORF">FOL47_010130</name>
</gene>
<sequence>MRTTFGLRLIDDQPLSQASSSSLLTWQDLYAAPWAIGVPAAGGYGLCSEEECRDHWLLREGSSTTLIRESPGSSPTEMCGDQKQAWKYNPPGRISDARLHASPSVLVLMESLSSSAGVVDVMNIRRGERVTSRMSTMLGSGWIRGKALGTGTSATAYLAQRGADGFVFVVKEVPLSGKGLLWKDLPRDLRNEAVVLSRARHISGVVEFFGCEVIADKFCLYMEYLGGGTLASLAPASPSKRLPEAQASGYLRKILRTLRSLHHGAGGLMGSRDSGAVLEDTGELITPIMHRDVKARRRGSNCLLSSDRKTVKLCDFGSCTRPRPLSFQGTPLAADGKRLDESIDLTSDIPPDCTAIVDEKQQQVIGFAPRSSTFSELHDEVHMDQCDEPSVDLLDSMAESGGHHKSSAERRYENPQFFFKSMKGTLRWMAPETLGGHDYSAKVDVWSVGCLLIEMVCGQDPWKEFDNEIQAMHEIWTARDKTPIDYIKPEIWSQCSEECRDFMRKTVQRDPHARPTCAELLQHPFIRGKR</sequence>
<evidence type="ECO:0000256" key="4">
    <source>
        <dbReference type="ARBA" id="ARBA00022840"/>
    </source>
</evidence>
<evidence type="ECO:0000313" key="8">
    <source>
        <dbReference type="Proteomes" id="UP000591131"/>
    </source>
</evidence>
<dbReference type="PANTHER" id="PTHR48016">
    <property type="entry name" value="MAP KINASE KINASE KINASE SSK2-RELATED-RELATED"/>
    <property type="match status" value="1"/>
</dbReference>
<keyword evidence="8" id="KW-1185">Reference proteome</keyword>
<evidence type="ECO:0000256" key="1">
    <source>
        <dbReference type="ARBA" id="ARBA00022679"/>
    </source>
</evidence>
<dbReference type="InterPro" id="IPR017441">
    <property type="entry name" value="Protein_kinase_ATP_BS"/>
</dbReference>
<evidence type="ECO:0000256" key="5">
    <source>
        <dbReference type="PROSITE-ProRule" id="PRU10141"/>
    </source>
</evidence>
<dbReference type="OrthoDB" id="266718at2759"/>